<dbReference type="InterPro" id="IPR038695">
    <property type="entry name" value="Saro_0823-like_sf"/>
</dbReference>
<dbReference type="Pfam" id="PF02643">
    <property type="entry name" value="DUF192"/>
    <property type="match status" value="1"/>
</dbReference>
<dbReference type="PANTHER" id="PTHR37953:SF1">
    <property type="entry name" value="UPF0127 PROTEIN MJ1496"/>
    <property type="match status" value="1"/>
</dbReference>
<evidence type="ECO:0000313" key="2">
    <source>
        <dbReference type="EMBL" id="NIZ40533.1"/>
    </source>
</evidence>
<comment type="caution">
    <text evidence="2">The sequence shown here is derived from an EMBL/GenBank/DDBJ whole genome shotgun (WGS) entry which is preliminary data.</text>
</comment>
<organism evidence="2 3">
    <name type="scientific">Entomospira entomophila</name>
    <dbReference type="NCBI Taxonomy" id="2719988"/>
    <lineage>
        <taxon>Bacteria</taxon>
        <taxon>Pseudomonadati</taxon>
        <taxon>Spirochaetota</taxon>
        <taxon>Spirochaetia</taxon>
        <taxon>Spirochaetales</taxon>
        <taxon>Spirochaetaceae</taxon>
        <taxon>Entomospira</taxon>
    </lineage>
</organism>
<dbReference type="RefSeq" id="WP_167700126.1">
    <property type="nucleotide sequence ID" value="NZ_CP118174.1"/>
</dbReference>
<name>A0A968G8J6_9SPIO</name>
<protein>
    <submittedName>
        <fullName evidence="2">DUF192 domain-containing protein</fullName>
    </submittedName>
</protein>
<feature type="signal peptide" evidence="1">
    <location>
        <begin position="1"/>
        <end position="18"/>
    </location>
</feature>
<proteinExistence type="predicted"/>
<keyword evidence="3" id="KW-1185">Reference proteome</keyword>
<dbReference type="Gene3D" id="2.60.120.1140">
    <property type="entry name" value="Protein of unknown function DUF192"/>
    <property type="match status" value="1"/>
</dbReference>
<sequence length="145" mass="16604">MLKRSMILFILLSVPMFANQPLKKIELSISSHVFLVEVADTPESRAQGLMFRKDLAANAGMLFVFPDQDYRYFYMKNTFIPLSIAYIDIQGTILEIHDMEPFNQRTVASMHDNIAFALELNRGSFQKLGIKPGMKIQNLPNPSQY</sequence>
<evidence type="ECO:0000256" key="1">
    <source>
        <dbReference type="SAM" id="SignalP"/>
    </source>
</evidence>
<reference evidence="2 3" key="1">
    <citation type="submission" date="2020-03" db="EMBL/GenBank/DDBJ databases">
        <title>Spirochaetal bacteria isolated from arthropods constitute a novel genus Entomospira genus novum within the order Spirochaetales.</title>
        <authorList>
            <person name="Grana-Miraglia L."/>
            <person name="Sikutova S."/>
            <person name="Fingerle V."/>
            <person name="Sing A."/>
            <person name="Castillo-Ramirez S."/>
            <person name="Margos G."/>
            <person name="Rudolf I."/>
        </authorList>
    </citation>
    <scope>NUCLEOTIDE SEQUENCE [LARGE SCALE GENOMIC DNA]</scope>
    <source>
        <strain evidence="2 3">BR193</strain>
    </source>
</reference>
<dbReference type="AlphaFoldDB" id="A0A968G8J6"/>
<evidence type="ECO:0000313" key="3">
    <source>
        <dbReference type="Proteomes" id="UP000711995"/>
    </source>
</evidence>
<gene>
    <name evidence="2" type="ORF">HCT14_03260</name>
</gene>
<dbReference type="EMBL" id="JAATLJ010000001">
    <property type="protein sequence ID" value="NIZ40533.1"/>
    <property type="molecule type" value="Genomic_DNA"/>
</dbReference>
<feature type="chain" id="PRO_5036868273" evidence="1">
    <location>
        <begin position="19"/>
        <end position="145"/>
    </location>
</feature>
<dbReference type="InterPro" id="IPR003795">
    <property type="entry name" value="DUF192"/>
</dbReference>
<dbReference type="PANTHER" id="PTHR37953">
    <property type="entry name" value="UPF0127 PROTEIN MJ1496"/>
    <property type="match status" value="1"/>
</dbReference>
<keyword evidence="1" id="KW-0732">Signal</keyword>
<accession>A0A968G8J6</accession>
<dbReference type="Proteomes" id="UP000711995">
    <property type="component" value="Unassembled WGS sequence"/>
</dbReference>